<feature type="transmembrane region" description="Helical" evidence="1">
    <location>
        <begin position="6"/>
        <end position="24"/>
    </location>
</feature>
<dbReference type="AlphaFoldDB" id="A0A0T5VSH6"/>
<keyword evidence="1" id="KW-1133">Transmembrane helix</keyword>
<evidence type="ECO:0000313" key="3">
    <source>
        <dbReference type="Proteomes" id="UP000051950"/>
    </source>
</evidence>
<dbReference type="OrthoDB" id="772915at2"/>
<dbReference type="STRING" id="687842.ASU31_11770"/>
<proteinExistence type="predicted"/>
<comment type="caution">
    <text evidence="2">The sequence shown here is derived from an EMBL/GenBank/DDBJ whole genome shotgun (WGS) entry which is preliminary data.</text>
</comment>
<protein>
    <submittedName>
        <fullName evidence="2">Uncharacterized protein</fullName>
    </submittedName>
</protein>
<gene>
    <name evidence="2" type="ORF">ASU31_11770</name>
</gene>
<reference evidence="2 3" key="1">
    <citation type="submission" date="2015-11" db="EMBL/GenBank/DDBJ databases">
        <title>Sequence of Pedobacter ginsenosidimutans.</title>
        <authorList>
            <person name="Carson E."/>
            <person name="Keyser V."/>
            <person name="Newman J."/>
            <person name="Miller J."/>
        </authorList>
    </citation>
    <scope>NUCLEOTIDE SEQUENCE [LARGE SCALE GENOMIC DNA]</scope>
    <source>
        <strain evidence="2 3">KACC 14530</strain>
    </source>
</reference>
<organism evidence="2 3">
    <name type="scientific">Pedobacter ginsenosidimutans</name>
    <dbReference type="NCBI Taxonomy" id="687842"/>
    <lineage>
        <taxon>Bacteria</taxon>
        <taxon>Pseudomonadati</taxon>
        <taxon>Bacteroidota</taxon>
        <taxon>Sphingobacteriia</taxon>
        <taxon>Sphingobacteriales</taxon>
        <taxon>Sphingobacteriaceae</taxon>
        <taxon>Pedobacter</taxon>
    </lineage>
</organism>
<sequence length="64" mass="6853">MEIFIVYWVIVLLLFVIGIIQIIVKAAKNQPVKPGLKLVIASVIMLVIGAGACAVILSNLNIGH</sequence>
<keyword evidence="3" id="KW-1185">Reference proteome</keyword>
<keyword evidence="1" id="KW-0472">Membrane</keyword>
<dbReference type="EMBL" id="LMZQ01000006">
    <property type="protein sequence ID" value="KRT16165.1"/>
    <property type="molecule type" value="Genomic_DNA"/>
</dbReference>
<evidence type="ECO:0000256" key="1">
    <source>
        <dbReference type="SAM" id="Phobius"/>
    </source>
</evidence>
<keyword evidence="1" id="KW-0812">Transmembrane</keyword>
<dbReference type="RefSeq" id="WP_057932494.1">
    <property type="nucleotide sequence ID" value="NZ_LMZQ01000006.1"/>
</dbReference>
<evidence type="ECO:0000313" key="2">
    <source>
        <dbReference type="EMBL" id="KRT16165.1"/>
    </source>
</evidence>
<feature type="transmembrane region" description="Helical" evidence="1">
    <location>
        <begin position="36"/>
        <end position="57"/>
    </location>
</feature>
<name>A0A0T5VSH6_9SPHI</name>
<dbReference type="Proteomes" id="UP000051950">
    <property type="component" value="Unassembled WGS sequence"/>
</dbReference>
<accession>A0A0T5VSH6</accession>